<accession>A0A915ESW8</accession>
<evidence type="ECO:0000313" key="2">
    <source>
        <dbReference type="WBParaSite" id="jg8954"/>
    </source>
</evidence>
<protein>
    <submittedName>
        <fullName evidence="2">Uncharacterized protein</fullName>
    </submittedName>
</protein>
<proteinExistence type="predicted"/>
<organism evidence="1 2">
    <name type="scientific">Ditylenchus dipsaci</name>
    <dbReference type="NCBI Taxonomy" id="166011"/>
    <lineage>
        <taxon>Eukaryota</taxon>
        <taxon>Metazoa</taxon>
        <taxon>Ecdysozoa</taxon>
        <taxon>Nematoda</taxon>
        <taxon>Chromadorea</taxon>
        <taxon>Rhabditida</taxon>
        <taxon>Tylenchina</taxon>
        <taxon>Tylenchomorpha</taxon>
        <taxon>Sphaerularioidea</taxon>
        <taxon>Anguinidae</taxon>
        <taxon>Anguininae</taxon>
        <taxon>Ditylenchus</taxon>
    </lineage>
</organism>
<name>A0A915ESW8_9BILA</name>
<keyword evidence="1" id="KW-1185">Reference proteome</keyword>
<dbReference type="Proteomes" id="UP000887574">
    <property type="component" value="Unplaced"/>
</dbReference>
<dbReference type="WBParaSite" id="jg8954">
    <property type="protein sequence ID" value="jg8954"/>
    <property type="gene ID" value="jg8954"/>
</dbReference>
<evidence type="ECO:0000313" key="1">
    <source>
        <dbReference type="Proteomes" id="UP000887574"/>
    </source>
</evidence>
<reference evidence="2" key="1">
    <citation type="submission" date="2022-11" db="UniProtKB">
        <authorList>
            <consortium name="WormBaseParasite"/>
        </authorList>
    </citation>
    <scope>IDENTIFICATION</scope>
</reference>
<dbReference type="AlphaFoldDB" id="A0A915ESW8"/>
<sequence length="168" mass="19415">MHGLSHCEFQQAILEKEGKKTIAFTTFNNNNVPLRAFYDKVDSLLDSSDFFDSLYNSSQSFRALGCDDTFMKNEPNICLVQSERKLIADKSELLYRLHCCCEDPSKCNKQQKNTREVICPYDVRNYTLFDRDHIVPVEMLYNQTMSVDEVNFADTNSEKSELGKLPDL</sequence>